<protein>
    <submittedName>
        <fullName evidence="3">SDR family oxidoreductase</fullName>
    </submittedName>
</protein>
<evidence type="ECO:0000313" key="3">
    <source>
        <dbReference type="EMBL" id="UYH51197.1"/>
    </source>
</evidence>
<dbReference type="Gene3D" id="3.40.50.720">
    <property type="entry name" value="NAD(P)-binding Rossmann-like Domain"/>
    <property type="match status" value="1"/>
</dbReference>
<dbReference type="Pfam" id="PF00106">
    <property type="entry name" value="adh_short"/>
    <property type="match status" value="1"/>
</dbReference>
<evidence type="ECO:0000313" key="4">
    <source>
        <dbReference type="Proteomes" id="UP001163831"/>
    </source>
</evidence>
<dbReference type="SUPFAM" id="SSF51735">
    <property type="entry name" value="NAD(P)-binding Rossmann-fold domains"/>
    <property type="match status" value="1"/>
</dbReference>
<organism evidence="3 4">
    <name type="scientific">Candidatus Kirkpatrickella diaphorinae</name>
    <dbReference type="NCBI Taxonomy" id="2984322"/>
    <lineage>
        <taxon>Bacteria</taxon>
        <taxon>Pseudomonadati</taxon>
        <taxon>Pseudomonadota</taxon>
        <taxon>Alphaproteobacteria</taxon>
        <taxon>Acetobacterales</taxon>
        <taxon>Acetobacteraceae</taxon>
        <taxon>Candidatus Kirkpatrickella</taxon>
    </lineage>
</organism>
<evidence type="ECO:0000256" key="1">
    <source>
        <dbReference type="ARBA" id="ARBA00006484"/>
    </source>
</evidence>
<keyword evidence="2" id="KW-0560">Oxidoreductase</keyword>
<accession>A0ABY6GI56</accession>
<dbReference type="InterPro" id="IPR036291">
    <property type="entry name" value="NAD(P)-bd_dom_sf"/>
</dbReference>
<gene>
    <name evidence="3" type="ORF">N5W20_08930</name>
</gene>
<dbReference type="Proteomes" id="UP001163831">
    <property type="component" value="Chromosome"/>
</dbReference>
<keyword evidence="4" id="KW-1185">Reference proteome</keyword>
<reference evidence="3" key="1">
    <citation type="submission" date="2022-10" db="EMBL/GenBank/DDBJ databases">
        <title>Candidatus Kirkpatrella diaphorinas gen. nov., sp. nov., an uncultured endosymbiont identified in a population of Diaphorina citri from Hawaii.</title>
        <authorList>
            <person name="Henry E.M."/>
            <person name="Carlson C.R."/>
            <person name="Kuo Y.-W."/>
        </authorList>
    </citation>
    <scope>NUCLEOTIDE SEQUENCE</scope>
    <source>
        <strain evidence="3">CADCRV1</strain>
    </source>
</reference>
<dbReference type="PANTHER" id="PTHR43180:SF33">
    <property type="entry name" value="15-HYDROXYPROSTAGLANDIN DEHYDROGENASE [NAD(+)]-LIKE"/>
    <property type="match status" value="1"/>
</dbReference>
<dbReference type="PRINTS" id="PR00081">
    <property type="entry name" value="GDHRDH"/>
</dbReference>
<dbReference type="PROSITE" id="PS00061">
    <property type="entry name" value="ADH_SHORT"/>
    <property type="match status" value="1"/>
</dbReference>
<dbReference type="EMBL" id="CP107052">
    <property type="protein sequence ID" value="UYH51197.1"/>
    <property type="molecule type" value="Genomic_DNA"/>
</dbReference>
<sequence length="242" mass="26461">MAQSLKDKIAAVTGGASGIGLECVRHLLDNGAEVYIIDFDAKAAEARAAELGDKAHALIADLTKYEDIEKAVHTIVKNHGRIDIFHANAGSYVADMPWEGDTKRWDRMLDLNINAAFRCVRAVAPQMMEQKSGDIVITSSISGMVPMVSEPVYTASKHAVQAFVHTARRKLAAYDVRVSAIQPGPVVTPLLKDWDQERVKANLDSGGIMQPVEVAEALIFMLTRRKGVIVRDLVVLPQNFDV</sequence>
<dbReference type="InterPro" id="IPR002347">
    <property type="entry name" value="SDR_fam"/>
</dbReference>
<dbReference type="PANTHER" id="PTHR43180">
    <property type="entry name" value="3-OXOACYL-(ACYL-CARRIER-PROTEIN) REDUCTASE (AFU_ORTHOLOGUE AFUA_6G11210)"/>
    <property type="match status" value="1"/>
</dbReference>
<dbReference type="CDD" id="cd05233">
    <property type="entry name" value="SDR_c"/>
    <property type="match status" value="1"/>
</dbReference>
<dbReference type="InterPro" id="IPR020904">
    <property type="entry name" value="Sc_DH/Rdtase_CS"/>
</dbReference>
<name>A0ABY6GI56_9PROT</name>
<comment type="similarity">
    <text evidence="1">Belongs to the short-chain dehydrogenases/reductases (SDR) family.</text>
</comment>
<evidence type="ECO:0000256" key="2">
    <source>
        <dbReference type="ARBA" id="ARBA00023002"/>
    </source>
</evidence>
<proteinExistence type="inferred from homology"/>
<dbReference type="RefSeq" id="WP_319806791.1">
    <property type="nucleotide sequence ID" value="NZ_CP107052.1"/>
</dbReference>